<dbReference type="EMBL" id="JAGGLM010000003">
    <property type="protein sequence ID" value="MBP2032194.1"/>
    <property type="molecule type" value="Genomic_DNA"/>
</dbReference>
<keyword evidence="7 9" id="KW-0807">Transducer</keyword>
<dbReference type="Pfam" id="PF00015">
    <property type="entry name" value="MCPsignal"/>
    <property type="match status" value="1"/>
</dbReference>
<evidence type="ECO:0000259" key="12">
    <source>
        <dbReference type="PROSITE" id="PS50111"/>
    </source>
</evidence>
<dbReference type="InterPro" id="IPR004089">
    <property type="entry name" value="MCPsignal_dom"/>
</dbReference>
<proteinExistence type="inferred from homology"/>
<comment type="subcellular location">
    <subcellularLocation>
        <location evidence="1">Cell membrane</location>
        <topology evidence="1">Multi-pass membrane protein</topology>
    </subcellularLocation>
</comment>
<evidence type="ECO:0000256" key="11">
    <source>
        <dbReference type="SAM" id="Phobius"/>
    </source>
</evidence>
<dbReference type="Pfam" id="PF02743">
    <property type="entry name" value="dCache_1"/>
    <property type="match status" value="1"/>
</dbReference>
<evidence type="ECO:0000256" key="7">
    <source>
        <dbReference type="ARBA" id="ARBA00023224"/>
    </source>
</evidence>
<comment type="caution">
    <text evidence="14">The sequence shown here is derived from an EMBL/GenBank/DDBJ whole genome shotgun (WGS) entry which is preliminary data.</text>
</comment>
<dbReference type="InterPro" id="IPR033479">
    <property type="entry name" value="dCache_1"/>
</dbReference>
<dbReference type="PROSITE" id="PS50885">
    <property type="entry name" value="HAMP"/>
    <property type="match status" value="1"/>
</dbReference>
<dbReference type="Proteomes" id="UP001519307">
    <property type="component" value="Unassembled WGS sequence"/>
</dbReference>
<feature type="transmembrane region" description="Helical" evidence="11">
    <location>
        <begin position="284"/>
        <end position="304"/>
    </location>
</feature>
<dbReference type="Gene3D" id="3.30.450.20">
    <property type="entry name" value="PAS domain"/>
    <property type="match status" value="1"/>
</dbReference>
<evidence type="ECO:0000256" key="10">
    <source>
        <dbReference type="SAM" id="Coils"/>
    </source>
</evidence>
<evidence type="ECO:0000259" key="13">
    <source>
        <dbReference type="PROSITE" id="PS50885"/>
    </source>
</evidence>
<feature type="coiled-coil region" evidence="10">
    <location>
        <begin position="363"/>
        <end position="390"/>
    </location>
</feature>
<sequence length="666" mass="72465">MKTSLKNKLGLMFFVFIAVPLVILGIFSYTMASRALQNSTELQLRETTNQTVKSINSTIDSTDKYIKILSSDERMAKVASGDNSYTADVYNYLQKIQKENSNIVETLSIANTSAKGIVSNSSENYNVDYSDRDFVMDALKGTPGAHKKTVLISRITGKPIVGVAYPLKINNKVVGAIVGIMSFDSISNVVSNIKISNYGYSYMVNKDGLVISHPSTSKIFKENILNSNNDQLKALINKAKSNGSSEGYYTYDGVRKFGKFVSNNNWIIAVGADYNKYMSSAIDIRNFTIIISILSILIAVLLAYKLSNRNIINPIKNLEALMEQAGNGDLTVKSKINTQDEIQTLGEYFNKMLEHQQNTILDVKNSSENLASASQELATSNEEISSSTEQISKTIQRVAKDSETQNDSIVEVSQVLVQLSSLVQISQSRALTAKKNSDNTMDTAEEGRSKIEKTVSAIENIRKSSNKTENTLKVLQELSKKVSGIIDTINDISSQTNLLALNAAIEAARAGEHGKGFTVVADEVRKLSEQTNVGANEISSLINEMVAEIDRAVENMSSSKGAVEDGVVIVKNTDKSFVSIIDAVNLIASDIEQIADVTKNEVATSDKIIGLINKVATITEDNAASSEEVAASTEEQNSAIENVTASAEETSALAESLNNLVEKFKI</sequence>
<keyword evidence="2" id="KW-1003">Cell membrane</keyword>
<keyword evidence="3" id="KW-0145">Chemotaxis</keyword>
<dbReference type="CDD" id="cd12914">
    <property type="entry name" value="PDC1_DGC_like"/>
    <property type="match status" value="1"/>
</dbReference>
<evidence type="ECO:0000256" key="4">
    <source>
        <dbReference type="ARBA" id="ARBA00022692"/>
    </source>
</evidence>
<dbReference type="InterPro" id="IPR003660">
    <property type="entry name" value="HAMP_dom"/>
</dbReference>
<dbReference type="Pfam" id="PF00672">
    <property type="entry name" value="HAMP"/>
    <property type="match status" value="1"/>
</dbReference>
<dbReference type="SUPFAM" id="SSF58104">
    <property type="entry name" value="Methyl-accepting chemotaxis protein (MCP) signaling domain"/>
    <property type="match status" value="1"/>
</dbReference>
<dbReference type="CDD" id="cd12912">
    <property type="entry name" value="PDC2_MCP_like"/>
    <property type="match status" value="1"/>
</dbReference>
<dbReference type="Gene3D" id="6.10.340.10">
    <property type="match status" value="1"/>
</dbReference>
<evidence type="ECO:0000256" key="6">
    <source>
        <dbReference type="ARBA" id="ARBA00023136"/>
    </source>
</evidence>
<evidence type="ECO:0000313" key="15">
    <source>
        <dbReference type="Proteomes" id="UP001519307"/>
    </source>
</evidence>
<evidence type="ECO:0000256" key="1">
    <source>
        <dbReference type="ARBA" id="ARBA00004651"/>
    </source>
</evidence>
<keyword evidence="6 11" id="KW-0472">Membrane</keyword>
<dbReference type="SMART" id="SM00283">
    <property type="entry name" value="MA"/>
    <property type="match status" value="1"/>
</dbReference>
<reference evidence="14 15" key="1">
    <citation type="submission" date="2021-03" db="EMBL/GenBank/DDBJ databases">
        <title>Genomic Encyclopedia of Type Strains, Phase IV (KMG-IV): sequencing the most valuable type-strain genomes for metagenomic binning, comparative biology and taxonomic classification.</title>
        <authorList>
            <person name="Goeker M."/>
        </authorList>
    </citation>
    <scope>NUCLEOTIDE SEQUENCE [LARGE SCALE GENOMIC DNA]</scope>
    <source>
        <strain evidence="14 15">DSM 28783</strain>
    </source>
</reference>
<dbReference type="PANTHER" id="PTHR32089">
    <property type="entry name" value="METHYL-ACCEPTING CHEMOTAXIS PROTEIN MCPB"/>
    <property type="match status" value="1"/>
</dbReference>
<evidence type="ECO:0000256" key="2">
    <source>
        <dbReference type="ARBA" id="ARBA00022475"/>
    </source>
</evidence>
<protein>
    <submittedName>
        <fullName evidence="14">Methyl-accepting chemotaxis protein</fullName>
    </submittedName>
</protein>
<keyword evidence="4 11" id="KW-0812">Transmembrane</keyword>
<feature type="transmembrane region" description="Helical" evidence="11">
    <location>
        <begin position="12"/>
        <end position="32"/>
    </location>
</feature>
<dbReference type="Gene3D" id="1.10.287.950">
    <property type="entry name" value="Methyl-accepting chemotaxis protein"/>
    <property type="match status" value="1"/>
</dbReference>
<feature type="domain" description="HAMP" evidence="13">
    <location>
        <begin position="309"/>
        <end position="361"/>
    </location>
</feature>
<name>A0ABS4KQ80_9CLOT</name>
<dbReference type="CDD" id="cd11386">
    <property type="entry name" value="MCP_signal"/>
    <property type="match status" value="1"/>
</dbReference>
<dbReference type="SMART" id="SM00304">
    <property type="entry name" value="HAMP"/>
    <property type="match status" value="1"/>
</dbReference>
<dbReference type="CDD" id="cd06225">
    <property type="entry name" value="HAMP"/>
    <property type="match status" value="1"/>
</dbReference>
<comment type="similarity">
    <text evidence="8">Belongs to the methyl-accepting chemotaxis (MCP) protein family.</text>
</comment>
<accession>A0ABS4KQ80</accession>
<keyword evidence="15" id="KW-1185">Reference proteome</keyword>
<keyword evidence="5 11" id="KW-1133">Transmembrane helix</keyword>
<gene>
    <name evidence="14" type="ORF">J2Z42_000859</name>
</gene>
<evidence type="ECO:0000256" key="9">
    <source>
        <dbReference type="PROSITE-ProRule" id="PRU00284"/>
    </source>
</evidence>
<dbReference type="RefSeq" id="WP_209701122.1">
    <property type="nucleotide sequence ID" value="NZ_JAGGLM010000003.1"/>
</dbReference>
<keyword evidence="10" id="KW-0175">Coiled coil</keyword>
<evidence type="ECO:0000256" key="3">
    <source>
        <dbReference type="ARBA" id="ARBA00022500"/>
    </source>
</evidence>
<evidence type="ECO:0000313" key="14">
    <source>
        <dbReference type="EMBL" id="MBP2032194.1"/>
    </source>
</evidence>
<organism evidence="14 15">
    <name type="scientific">Clostridium algifaecis</name>
    <dbReference type="NCBI Taxonomy" id="1472040"/>
    <lineage>
        <taxon>Bacteria</taxon>
        <taxon>Bacillati</taxon>
        <taxon>Bacillota</taxon>
        <taxon>Clostridia</taxon>
        <taxon>Eubacteriales</taxon>
        <taxon>Clostridiaceae</taxon>
        <taxon>Clostridium</taxon>
    </lineage>
</organism>
<evidence type="ECO:0000256" key="8">
    <source>
        <dbReference type="ARBA" id="ARBA00029447"/>
    </source>
</evidence>
<evidence type="ECO:0000256" key="5">
    <source>
        <dbReference type="ARBA" id="ARBA00022989"/>
    </source>
</evidence>
<dbReference type="PROSITE" id="PS50111">
    <property type="entry name" value="CHEMOTAXIS_TRANSDUC_2"/>
    <property type="match status" value="1"/>
</dbReference>
<dbReference type="PANTHER" id="PTHR32089:SF112">
    <property type="entry name" value="LYSOZYME-LIKE PROTEIN-RELATED"/>
    <property type="match status" value="1"/>
</dbReference>
<feature type="domain" description="Methyl-accepting transducer" evidence="12">
    <location>
        <begin position="380"/>
        <end position="637"/>
    </location>
</feature>